<keyword evidence="6 8" id="KW-1133">Transmembrane helix</keyword>
<dbReference type="Pfam" id="PF00005">
    <property type="entry name" value="ABC_tran"/>
    <property type="match status" value="1"/>
</dbReference>
<dbReference type="CDD" id="cd03228">
    <property type="entry name" value="ABCC_MRP_Like"/>
    <property type="match status" value="1"/>
</dbReference>
<dbReference type="Gene3D" id="3.40.50.300">
    <property type="entry name" value="P-loop containing nucleotide triphosphate hydrolases"/>
    <property type="match status" value="1"/>
</dbReference>
<dbReference type="GO" id="GO:0005524">
    <property type="term" value="F:ATP binding"/>
    <property type="evidence" value="ECO:0007669"/>
    <property type="project" value="UniProtKB-KW"/>
</dbReference>
<dbReference type="GO" id="GO:0005886">
    <property type="term" value="C:plasma membrane"/>
    <property type="evidence" value="ECO:0007669"/>
    <property type="project" value="UniProtKB-SubCell"/>
</dbReference>
<name>A0A2G9WP39_9HYPH</name>
<dbReference type="RefSeq" id="WP_100083273.1">
    <property type="nucleotide sequence ID" value="NZ_NQVN01000033.1"/>
</dbReference>
<accession>A0A2G9WP39</accession>
<feature type="transmembrane region" description="Helical" evidence="8">
    <location>
        <begin position="15"/>
        <end position="35"/>
    </location>
</feature>
<evidence type="ECO:0000313" key="11">
    <source>
        <dbReference type="EMBL" id="PIO96466.1"/>
    </source>
</evidence>
<dbReference type="AlphaFoldDB" id="A0A2G9WP39"/>
<dbReference type="GO" id="GO:0140359">
    <property type="term" value="F:ABC-type transporter activity"/>
    <property type="evidence" value="ECO:0007669"/>
    <property type="project" value="InterPro"/>
</dbReference>
<evidence type="ECO:0000256" key="5">
    <source>
        <dbReference type="ARBA" id="ARBA00022840"/>
    </source>
</evidence>
<proteinExistence type="inferred from homology"/>
<evidence type="ECO:0000256" key="6">
    <source>
        <dbReference type="ARBA" id="ARBA00022989"/>
    </source>
</evidence>
<dbReference type="OrthoDB" id="5288404at2"/>
<dbReference type="EMBL" id="NQVN01000033">
    <property type="protein sequence ID" value="PIO96466.1"/>
    <property type="molecule type" value="Genomic_DNA"/>
</dbReference>
<dbReference type="InterPro" id="IPR039421">
    <property type="entry name" value="Type_1_exporter"/>
</dbReference>
<reference evidence="11 12" key="1">
    <citation type="submission" date="2017-08" db="EMBL/GenBank/DDBJ databases">
        <title>Pleomorphomonas carboxidotrophicus sp. nov., a new mesophilic hydrogenogenic carboxidotroph.</title>
        <authorList>
            <person name="Esquivel-Elizondo S."/>
            <person name="Krajmalnik-Brown R."/>
            <person name="Maldonado J."/>
        </authorList>
    </citation>
    <scope>NUCLEOTIDE SEQUENCE [LARGE SCALE GENOMIC DNA]</scope>
    <source>
        <strain evidence="11 12">SVCO-16</strain>
    </source>
</reference>
<dbReference type="InterPro" id="IPR027417">
    <property type="entry name" value="P-loop_NTPase"/>
</dbReference>
<dbReference type="PANTHER" id="PTHR24221:SF590">
    <property type="entry name" value="COMPONENT LINKED WITH THE ASSEMBLY OF CYTOCHROME' TRANSPORT TRANSMEMBRANE ATP-BINDING PROTEIN ABC TRANSPORTER CYDD-RELATED"/>
    <property type="match status" value="1"/>
</dbReference>
<dbReference type="SUPFAM" id="SSF90123">
    <property type="entry name" value="ABC transporter transmembrane region"/>
    <property type="match status" value="1"/>
</dbReference>
<dbReference type="GO" id="GO:0034775">
    <property type="term" value="P:glutathione transmembrane transport"/>
    <property type="evidence" value="ECO:0007669"/>
    <property type="project" value="InterPro"/>
</dbReference>
<dbReference type="SUPFAM" id="SSF52540">
    <property type="entry name" value="P-loop containing nucleoside triphosphate hydrolases"/>
    <property type="match status" value="1"/>
</dbReference>
<dbReference type="NCBIfam" id="TIGR02868">
    <property type="entry name" value="CydC"/>
    <property type="match status" value="1"/>
</dbReference>
<dbReference type="PROSITE" id="PS50929">
    <property type="entry name" value="ABC_TM1F"/>
    <property type="match status" value="1"/>
</dbReference>
<evidence type="ECO:0000256" key="7">
    <source>
        <dbReference type="ARBA" id="ARBA00023136"/>
    </source>
</evidence>
<dbReference type="PROSITE" id="PS50893">
    <property type="entry name" value="ABC_TRANSPORTER_2"/>
    <property type="match status" value="1"/>
</dbReference>
<protein>
    <submittedName>
        <fullName evidence="11">Thiol reductant ABC exporter subunit CydC</fullName>
    </submittedName>
</protein>
<dbReference type="Gene3D" id="1.20.1560.10">
    <property type="entry name" value="ABC transporter type 1, transmembrane domain"/>
    <property type="match status" value="1"/>
</dbReference>
<evidence type="ECO:0000259" key="9">
    <source>
        <dbReference type="PROSITE" id="PS50893"/>
    </source>
</evidence>
<keyword evidence="7 8" id="KW-0472">Membrane</keyword>
<dbReference type="InterPro" id="IPR003593">
    <property type="entry name" value="AAA+_ATPase"/>
</dbReference>
<keyword evidence="12" id="KW-1185">Reference proteome</keyword>
<feature type="transmembrane region" description="Helical" evidence="8">
    <location>
        <begin position="41"/>
        <end position="59"/>
    </location>
</feature>
<evidence type="ECO:0000256" key="2">
    <source>
        <dbReference type="ARBA" id="ARBA00005417"/>
    </source>
</evidence>
<dbReference type="PANTHER" id="PTHR24221">
    <property type="entry name" value="ATP-BINDING CASSETTE SUB-FAMILY B"/>
    <property type="match status" value="1"/>
</dbReference>
<dbReference type="InterPro" id="IPR011527">
    <property type="entry name" value="ABC1_TM_dom"/>
</dbReference>
<sequence length="560" mass="58514">MKDLLRLLGLYRRHVGWILLSMLVSLVATLANVGLMAISGWFITAMAAAGLTGIAMNYFTPAAIIRTLAILRTGGRYIDRVVGHEATLRLLADTRAHLFARMVPLAPAALDDLRSGDLLARLKADIDRLELTFLRLLSPLIVALLTLAAVGLLLFLYDGLLSAGVLAVLAGCGLLAPALAAVAAAGPGRALTARSADLRRLVVDDLSGLMPLIAVGAFAGHRDRLVGAMASLVQAERRLARRAAFGQALGRLSGDLALIVALAVGVPLVAASRMEGPDLAMAALLSLSAAEVFMGLPAAFLGVSSTLASARRLFAILDRKPPVIEPANPRPLPEGRDLRLDGVTLHYPGGLRPALDGVSLDIPFGSRVALVGKSGAGKSSVAALLARLRDPDLGEIRLGGVPLADLALADVRRTVGVVPQRPHLFTLTLEENLRLGRPSATAEELAAAIEAAGLADFVARLPQGLATPVGVAGATLSGGEARRVAIARALLPDPDILVLDEPGEGLDPETEAAVLERVLDRMAGRTVILITHARAALHRMDRVVKLDEGRIAANRAASEV</sequence>
<dbReference type="PROSITE" id="PS00211">
    <property type="entry name" value="ABC_TRANSPORTER_1"/>
    <property type="match status" value="1"/>
</dbReference>
<feature type="domain" description="ABC transmembrane type-1" evidence="10">
    <location>
        <begin position="19"/>
        <end position="305"/>
    </location>
</feature>
<keyword evidence="3 8" id="KW-0812">Transmembrane</keyword>
<dbReference type="InterPro" id="IPR014223">
    <property type="entry name" value="ABC_CydC/D"/>
</dbReference>
<keyword evidence="5" id="KW-0067">ATP-binding</keyword>
<dbReference type="GO" id="GO:0016887">
    <property type="term" value="F:ATP hydrolysis activity"/>
    <property type="evidence" value="ECO:0007669"/>
    <property type="project" value="InterPro"/>
</dbReference>
<feature type="transmembrane region" description="Helical" evidence="8">
    <location>
        <begin position="136"/>
        <end position="157"/>
    </location>
</feature>
<dbReference type="SMART" id="SM00382">
    <property type="entry name" value="AAA"/>
    <property type="match status" value="1"/>
</dbReference>
<feature type="transmembrane region" description="Helical" evidence="8">
    <location>
        <begin position="248"/>
        <end position="270"/>
    </location>
</feature>
<gene>
    <name evidence="11" type="primary">cydC</name>
    <name evidence="11" type="ORF">CJ014_25180</name>
</gene>
<feature type="transmembrane region" description="Helical" evidence="8">
    <location>
        <begin position="282"/>
        <end position="303"/>
    </location>
</feature>
<dbReference type="GO" id="GO:0045454">
    <property type="term" value="P:cell redox homeostasis"/>
    <property type="evidence" value="ECO:0007669"/>
    <property type="project" value="InterPro"/>
</dbReference>
<evidence type="ECO:0000256" key="1">
    <source>
        <dbReference type="ARBA" id="ARBA00004651"/>
    </source>
</evidence>
<dbReference type="InterPro" id="IPR017871">
    <property type="entry name" value="ABC_transporter-like_CS"/>
</dbReference>
<comment type="subcellular location">
    <subcellularLocation>
        <location evidence="1">Cell membrane</location>
        <topology evidence="1">Multi-pass membrane protein</topology>
    </subcellularLocation>
</comment>
<dbReference type="Proteomes" id="UP000231070">
    <property type="component" value="Unassembled WGS sequence"/>
</dbReference>
<dbReference type="InterPro" id="IPR003439">
    <property type="entry name" value="ABC_transporter-like_ATP-bd"/>
</dbReference>
<evidence type="ECO:0000256" key="4">
    <source>
        <dbReference type="ARBA" id="ARBA00022741"/>
    </source>
</evidence>
<feature type="transmembrane region" description="Helical" evidence="8">
    <location>
        <begin position="163"/>
        <end position="185"/>
    </location>
</feature>
<evidence type="ECO:0000259" key="10">
    <source>
        <dbReference type="PROSITE" id="PS50929"/>
    </source>
</evidence>
<comment type="similarity">
    <text evidence="2">Belongs to the ABC transporter superfamily.</text>
</comment>
<evidence type="ECO:0000256" key="3">
    <source>
        <dbReference type="ARBA" id="ARBA00022692"/>
    </source>
</evidence>
<evidence type="ECO:0000256" key="8">
    <source>
        <dbReference type="SAM" id="Phobius"/>
    </source>
</evidence>
<feature type="domain" description="ABC transporter" evidence="9">
    <location>
        <begin position="338"/>
        <end position="560"/>
    </location>
</feature>
<organism evidence="11 12">
    <name type="scientific">Pleomorphomonas carboxyditropha</name>
    <dbReference type="NCBI Taxonomy" id="2023338"/>
    <lineage>
        <taxon>Bacteria</taxon>
        <taxon>Pseudomonadati</taxon>
        <taxon>Pseudomonadota</taxon>
        <taxon>Alphaproteobacteria</taxon>
        <taxon>Hyphomicrobiales</taxon>
        <taxon>Pleomorphomonadaceae</taxon>
        <taxon>Pleomorphomonas</taxon>
    </lineage>
</organism>
<comment type="caution">
    <text evidence="11">The sequence shown here is derived from an EMBL/GenBank/DDBJ whole genome shotgun (WGS) entry which is preliminary data.</text>
</comment>
<dbReference type="InterPro" id="IPR036640">
    <property type="entry name" value="ABC1_TM_sf"/>
</dbReference>
<dbReference type="Pfam" id="PF00664">
    <property type="entry name" value="ABC_membrane"/>
    <property type="match status" value="1"/>
</dbReference>
<keyword evidence="4" id="KW-0547">Nucleotide-binding</keyword>
<evidence type="ECO:0000313" key="12">
    <source>
        <dbReference type="Proteomes" id="UP000231070"/>
    </source>
</evidence>